<evidence type="ECO:0000256" key="1">
    <source>
        <dbReference type="ARBA" id="ARBA00023125"/>
    </source>
</evidence>
<dbReference type="AlphaFoldDB" id="A0AAE6Z2L8"/>
<dbReference type="InterPro" id="IPR016032">
    <property type="entry name" value="Sig_transdc_resp-reg_C-effctor"/>
</dbReference>
<dbReference type="EMBL" id="CP033622">
    <property type="protein sequence ID" value="QIZ52308.1"/>
    <property type="molecule type" value="Genomic_DNA"/>
</dbReference>
<dbReference type="GO" id="GO:0006355">
    <property type="term" value="P:regulation of DNA-templated transcription"/>
    <property type="evidence" value="ECO:0007669"/>
    <property type="project" value="InterPro"/>
</dbReference>
<dbReference type="Proteomes" id="UP000500801">
    <property type="component" value="Chromosome"/>
</dbReference>
<evidence type="ECO:0000313" key="3">
    <source>
        <dbReference type="EMBL" id="QIZ52308.1"/>
    </source>
</evidence>
<organism evidence="3 4">
    <name type="scientific">Dickeya zeae</name>
    <dbReference type="NCBI Taxonomy" id="204042"/>
    <lineage>
        <taxon>Bacteria</taxon>
        <taxon>Pseudomonadati</taxon>
        <taxon>Pseudomonadota</taxon>
        <taxon>Gammaproteobacteria</taxon>
        <taxon>Enterobacterales</taxon>
        <taxon>Pectobacteriaceae</taxon>
        <taxon>Dickeya</taxon>
    </lineage>
</organism>
<dbReference type="Pfam" id="PF00196">
    <property type="entry name" value="GerE"/>
    <property type="match status" value="1"/>
</dbReference>
<keyword evidence="1" id="KW-0238">DNA-binding</keyword>
<dbReference type="CDD" id="cd06170">
    <property type="entry name" value="LuxR_C_like"/>
    <property type="match status" value="1"/>
</dbReference>
<proteinExistence type="predicted"/>
<sequence>MNLSLSVTSDYIGNLITLLEGLNEPWGIKDLASRHIYMNRAARLYTVTPEKFDIEGRLDEEFPASWAELSDDFIEHDKRTENSEQRVSVIETDYWYGRNELTPFVSEKIPIFDSDKKCIGVIWNAKPFSTLSPLIYIDQKKPSVLKTTINIDLFTKAELDVIFLMLRRFSSKEIARKFNVSHKTIENRIYNMYQKVGVHSLNQFEEYCWDCGLESFIPHSLIAKGILFI</sequence>
<reference evidence="3 4" key="1">
    <citation type="submission" date="2018-11" db="EMBL/GenBank/DDBJ databases">
        <title>Complete genome sequence of Dickeya zeae strain CE1 infecting Canna edulis Ker-Gawl. in China.</title>
        <authorList>
            <person name="Zhang J."/>
            <person name="Lin B."/>
            <person name="Shen H."/>
            <person name="Jiang S."/>
            <person name="Pu X."/>
            <person name="Sun D."/>
        </authorList>
    </citation>
    <scope>NUCLEOTIDE SEQUENCE [LARGE SCALE GENOMIC DNA]</scope>
    <source>
        <strain evidence="3 4">CE1</strain>
    </source>
</reference>
<dbReference type="Gene3D" id="1.10.10.10">
    <property type="entry name" value="Winged helix-like DNA-binding domain superfamily/Winged helix DNA-binding domain"/>
    <property type="match status" value="1"/>
</dbReference>
<gene>
    <name evidence="3" type="ORF">DWG24_16915</name>
</gene>
<dbReference type="RefSeq" id="WP_038903439.1">
    <property type="nucleotide sequence ID" value="NZ_CP033622.1"/>
</dbReference>
<protein>
    <submittedName>
        <fullName evidence="3">Helix-turn-helix transcriptional regulator</fullName>
    </submittedName>
</protein>
<accession>A0AAE6Z2L8</accession>
<name>A0AAE6Z2L8_9GAMM</name>
<dbReference type="InterPro" id="IPR000792">
    <property type="entry name" value="Tscrpt_reg_LuxR_C"/>
</dbReference>
<feature type="domain" description="HTH luxR-type" evidence="2">
    <location>
        <begin position="147"/>
        <end position="212"/>
    </location>
</feature>
<dbReference type="SUPFAM" id="SSF46894">
    <property type="entry name" value="C-terminal effector domain of the bipartite response regulators"/>
    <property type="match status" value="1"/>
</dbReference>
<dbReference type="GO" id="GO:0003677">
    <property type="term" value="F:DNA binding"/>
    <property type="evidence" value="ECO:0007669"/>
    <property type="project" value="UniProtKB-KW"/>
</dbReference>
<evidence type="ECO:0000313" key="4">
    <source>
        <dbReference type="Proteomes" id="UP000500801"/>
    </source>
</evidence>
<dbReference type="InterPro" id="IPR036388">
    <property type="entry name" value="WH-like_DNA-bd_sf"/>
</dbReference>
<evidence type="ECO:0000259" key="2">
    <source>
        <dbReference type="PROSITE" id="PS50043"/>
    </source>
</evidence>
<dbReference type="SMART" id="SM00421">
    <property type="entry name" value="HTH_LUXR"/>
    <property type="match status" value="1"/>
</dbReference>
<dbReference type="PROSITE" id="PS50043">
    <property type="entry name" value="HTH_LUXR_2"/>
    <property type="match status" value="1"/>
</dbReference>